<protein>
    <submittedName>
        <fullName evidence="2">Zeaxanthin epoxidase, chloroplastic</fullName>
    </submittedName>
</protein>
<name>A0AAW2VCZ8_SESRA</name>
<dbReference type="InterPro" id="IPR002938">
    <property type="entry name" value="FAD-bd"/>
</dbReference>
<dbReference type="AlphaFoldDB" id="A0AAW2VCZ8"/>
<proteinExistence type="predicted"/>
<dbReference type="GO" id="GO:0071949">
    <property type="term" value="F:FAD binding"/>
    <property type="evidence" value="ECO:0007669"/>
    <property type="project" value="InterPro"/>
</dbReference>
<gene>
    <name evidence="2" type="ORF">Sradi_1090900</name>
</gene>
<dbReference type="PANTHER" id="PTHR46496">
    <property type="match status" value="1"/>
</dbReference>
<organism evidence="2">
    <name type="scientific">Sesamum radiatum</name>
    <name type="common">Black benniseed</name>
    <dbReference type="NCBI Taxonomy" id="300843"/>
    <lineage>
        <taxon>Eukaryota</taxon>
        <taxon>Viridiplantae</taxon>
        <taxon>Streptophyta</taxon>
        <taxon>Embryophyta</taxon>
        <taxon>Tracheophyta</taxon>
        <taxon>Spermatophyta</taxon>
        <taxon>Magnoliopsida</taxon>
        <taxon>eudicotyledons</taxon>
        <taxon>Gunneridae</taxon>
        <taxon>Pentapetalae</taxon>
        <taxon>asterids</taxon>
        <taxon>lamiids</taxon>
        <taxon>Lamiales</taxon>
        <taxon>Pedaliaceae</taxon>
        <taxon>Sesamum</taxon>
    </lineage>
</organism>
<accession>A0AAW2VCZ8</accession>
<feature type="domain" description="FAD-binding" evidence="1">
    <location>
        <begin position="2"/>
        <end position="44"/>
    </location>
</feature>
<dbReference type="InterPro" id="IPR036188">
    <property type="entry name" value="FAD/NAD-bd_sf"/>
</dbReference>
<sequence>MIDTWGRGRVILLGDAAHAMLPNLGQGGSIAIEDCYWLMVELQNLAQAHPMTEITSDDLASAFRRFEKKRMFRVRTVHSICRMASVMTSVYQSYLDIGPLPLFKEWSMRVKHPGLLITNQLLQFALPKFMDWVIAGQE</sequence>
<dbReference type="PRINTS" id="PR00420">
    <property type="entry name" value="RNGMNOXGNASE"/>
</dbReference>
<dbReference type="EMBL" id="JACGWJ010000004">
    <property type="protein sequence ID" value="KAL0425561.1"/>
    <property type="molecule type" value="Genomic_DNA"/>
</dbReference>
<reference evidence="2" key="1">
    <citation type="submission" date="2020-06" db="EMBL/GenBank/DDBJ databases">
        <authorList>
            <person name="Li T."/>
            <person name="Hu X."/>
            <person name="Zhang T."/>
            <person name="Song X."/>
            <person name="Zhang H."/>
            <person name="Dai N."/>
            <person name="Sheng W."/>
            <person name="Hou X."/>
            <person name="Wei L."/>
        </authorList>
    </citation>
    <scope>NUCLEOTIDE SEQUENCE</scope>
    <source>
        <strain evidence="2">G02</strain>
        <tissue evidence="2">Leaf</tissue>
    </source>
</reference>
<comment type="caution">
    <text evidence="2">The sequence shown here is derived from an EMBL/GenBank/DDBJ whole genome shotgun (WGS) entry which is preliminary data.</text>
</comment>
<dbReference type="PANTHER" id="PTHR46496:SF6">
    <property type="entry name" value="ZEAXANTHIN EPOXIDASE, CHLOROPLASTIC-LIKE ISOFORM X1"/>
    <property type="match status" value="1"/>
</dbReference>
<evidence type="ECO:0000259" key="1">
    <source>
        <dbReference type="Pfam" id="PF01494"/>
    </source>
</evidence>
<dbReference type="Pfam" id="PF01494">
    <property type="entry name" value="FAD_binding_3"/>
    <property type="match status" value="1"/>
</dbReference>
<reference evidence="2" key="2">
    <citation type="journal article" date="2024" name="Plant">
        <title>Genomic evolution and insights into agronomic trait innovations of Sesamum species.</title>
        <authorList>
            <person name="Miao H."/>
            <person name="Wang L."/>
            <person name="Qu L."/>
            <person name="Liu H."/>
            <person name="Sun Y."/>
            <person name="Le M."/>
            <person name="Wang Q."/>
            <person name="Wei S."/>
            <person name="Zheng Y."/>
            <person name="Lin W."/>
            <person name="Duan Y."/>
            <person name="Cao H."/>
            <person name="Xiong S."/>
            <person name="Wang X."/>
            <person name="Wei L."/>
            <person name="Li C."/>
            <person name="Ma Q."/>
            <person name="Ju M."/>
            <person name="Zhao R."/>
            <person name="Li G."/>
            <person name="Mu C."/>
            <person name="Tian Q."/>
            <person name="Mei H."/>
            <person name="Zhang T."/>
            <person name="Gao T."/>
            <person name="Zhang H."/>
        </authorList>
    </citation>
    <scope>NUCLEOTIDE SEQUENCE</scope>
    <source>
        <strain evidence="2">G02</strain>
    </source>
</reference>
<dbReference type="SUPFAM" id="SSF51905">
    <property type="entry name" value="FAD/NAD(P)-binding domain"/>
    <property type="match status" value="1"/>
</dbReference>
<dbReference type="Gene3D" id="3.50.50.60">
    <property type="entry name" value="FAD/NAD(P)-binding domain"/>
    <property type="match status" value="1"/>
</dbReference>
<evidence type="ECO:0000313" key="2">
    <source>
        <dbReference type="EMBL" id="KAL0425561.1"/>
    </source>
</evidence>